<dbReference type="GO" id="GO:0015031">
    <property type="term" value="P:protein transport"/>
    <property type="evidence" value="ECO:0007669"/>
    <property type="project" value="InterPro"/>
</dbReference>
<proteinExistence type="predicted"/>
<protein>
    <recommendedName>
        <fullName evidence="3">Trigger factor</fullName>
    </recommendedName>
</protein>
<dbReference type="GO" id="GO:0006457">
    <property type="term" value="P:protein folding"/>
    <property type="evidence" value="ECO:0007669"/>
    <property type="project" value="InterPro"/>
</dbReference>
<dbReference type="InterPro" id="IPR046357">
    <property type="entry name" value="PPIase_dom_sf"/>
</dbReference>
<evidence type="ECO:0000313" key="1">
    <source>
        <dbReference type="EMBL" id="QJR43689.1"/>
    </source>
</evidence>
<dbReference type="KEGG" id="mmir:HLA87_02740"/>
<organism evidence="1 2">
    <name type="scientific">Mycoplasma miroungigenitalium</name>
    <dbReference type="NCBI Taxonomy" id="754515"/>
    <lineage>
        <taxon>Bacteria</taxon>
        <taxon>Bacillati</taxon>
        <taxon>Mycoplasmatota</taxon>
        <taxon>Mollicutes</taxon>
        <taxon>Mycoplasmataceae</taxon>
        <taxon>Mycoplasma</taxon>
    </lineage>
</organism>
<evidence type="ECO:0008006" key="3">
    <source>
        <dbReference type="Google" id="ProtNLM"/>
    </source>
</evidence>
<dbReference type="InterPro" id="IPR037041">
    <property type="entry name" value="Trigger_fac_C_sf"/>
</dbReference>
<dbReference type="EMBL" id="CP053096">
    <property type="protein sequence ID" value="QJR43689.1"/>
    <property type="molecule type" value="Genomic_DNA"/>
</dbReference>
<dbReference type="Proteomes" id="UP000500686">
    <property type="component" value="Chromosome"/>
</dbReference>
<dbReference type="GO" id="GO:0003755">
    <property type="term" value="F:peptidyl-prolyl cis-trans isomerase activity"/>
    <property type="evidence" value="ECO:0007669"/>
    <property type="project" value="InterPro"/>
</dbReference>
<evidence type="ECO:0000313" key="2">
    <source>
        <dbReference type="Proteomes" id="UP000500686"/>
    </source>
</evidence>
<accession>A0A6M4JC92</accession>
<dbReference type="Gene3D" id="1.10.3120.10">
    <property type="entry name" value="Trigger factor, C-terminal domain"/>
    <property type="match status" value="1"/>
</dbReference>
<keyword evidence="2" id="KW-1185">Reference proteome</keyword>
<reference evidence="1 2" key="1">
    <citation type="submission" date="2020-05" db="EMBL/GenBank/DDBJ databases">
        <title>Novel Mycoplasma species detected in Mirounga angustirostris (northern elephant seal) from the USA.</title>
        <authorList>
            <person name="Volokhov D.V."/>
        </authorList>
    </citation>
    <scope>NUCLEOTIDE SEQUENCE [LARGE SCALE GENOMIC DNA]</scope>
    <source>
        <strain evidence="1 2">Mirounga ES2806-GEN</strain>
    </source>
</reference>
<dbReference type="InterPro" id="IPR027304">
    <property type="entry name" value="Trigger_fact/SurA_dom_sf"/>
</dbReference>
<dbReference type="AlphaFoldDB" id="A0A6M4JC92"/>
<sequence length="404" mass="46608">MIKYNTIEKQVNLNKEKFASLKHNQLMFALANKIKSTPEVLKGRAIDEIMNREVTTLIEEVNKDKTNVLVGRPFVNILEAEEELKAEIVLVYYSGQEINKIDLNNIKFDYQPTRIDQSMLDTIFNEFKKKYPVLKEVENRPIEEGDICDVNLIAKYDGEEKDNQKNIKLQAQTTESFSINQELIGKNIGQTFTFNDPSNYNWTVTINKAFHEEIINVTEENFEPMIEENINSLEELKTEFEKNIRIEYYSNELFKYFSVCATELANSNDIEIHQFLLNDSLDRVASQEARPGGILDGLKSISELDKTNPDHLKLMDIAYKSVLSQVSSIILMQKMSNLYDLEPTQEQIQNEITFINKIDKTSRGANINPDMIASGLKRQFAALKLIQILHPDVAKLFLDNIKYN</sequence>
<dbReference type="RefSeq" id="WP_171111701.1">
    <property type="nucleotide sequence ID" value="NZ_CP053096.1"/>
</dbReference>
<dbReference type="SUPFAM" id="SSF109998">
    <property type="entry name" value="Triger factor/SurA peptide-binding domain-like"/>
    <property type="match status" value="1"/>
</dbReference>
<gene>
    <name evidence="1" type="ORF">HLA87_02740</name>
</gene>
<dbReference type="NCBIfam" id="NF045969">
    <property type="entry name" value="trig_like_plasma"/>
    <property type="match status" value="1"/>
</dbReference>
<dbReference type="Gene3D" id="3.10.50.40">
    <property type="match status" value="1"/>
</dbReference>
<name>A0A6M4JC92_9MOLU</name>